<dbReference type="VEuPathDB" id="VectorBase:MDOA007098"/>
<dbReference type="PROSITE" id="PS50240">
    <property type="entry name" value="TRYPSIN_DOM"/>
    <property type="match status" value="1"/>
</dbReference>
<keyword evidence="4" id="KW-0720">Serine protease</keyword>
<dbReference type="VEuPathDB" id="VectorBase:MDOMA2_002923"/>
<keyword evidence="2" id="KW-0645">Protease</keyword>
<reference evidence="7" key="1">
    <citation type="submission" date="2020-05" db="UniProtKB">
        <authorList>
            <consortium name="EnsemblMetazoa"/>
        </authorList>
    </citation>
    <scope>IDENTIFICATION</scope>
    <source>
        <strain evidence="7">Aabys</strain>
    </source>
</reference>
<gene>
    <name evidence="7" type="primary">101899562</name>
</gene>
<dbReference type="GO" id="GO:0004252">
    <property type="term" value="F:serine-type endopeptidase activity"/>
    <property type="evidence" value="ECO:0007669"/>
    <property type="project" value="InterPro"/>
</dbReference>
<dbReference type="SMART" id="SM00020">
    <property type="entry name" value="Tryp_SPc"/>
    <property type="match status" value="1"/>
</dbReference>
<dbReference type="Pfam" id="PF00089">
    <property type="entry name" value="Trypsin"/>
    <property type="match status" value="1"/>
</dbReference>
<evidence type="ECO:0000256" key="3">
    <source>
        <dbReference type="ARBA" id="ARBA00022801"/>
    </source>
</evidence>
<evidence type="ECO:0000256" key="2">
    <source>
        <dbReference type="ARBA" id="ARBA00022670"/>
    </source>
</evidence>
<organism evidence="7">
    <name type="scientific">Musca domestica</name>
    <name type="common">House fly</name>
    <dbReference type="NCBI Taxonomy" id="7370"/>
    <lineage>
        <taxon>Eukaryota</taxon>
        <taxon>Metazoa</taxon>
        <taxon>Ecdysozoa</taxon>
        <taxon>Arthropoda</taxon>
        <taxon>Hexapoda</taxon>
        <taxon>Insecta</taxon>
        <taxon>Pterygota</taxon>
        <taxon>Neoptera</taxon>
        <taxon>Endopterygota</taxon>
        <taxon>Diptera</taxon>
        <taxon>Brachycera</taxon>
        <taxon>Muscomorpha</taxon>
        <taxon>Muscoidea</taxon>
        <taxon>Muscidae</taxon>
        <taxon>Musca</taxon>
    </lineage>
</organism>
<dbReference type="PRINTS" id="PR00722">
    <property type="entry name" value="CHYMOTRYPSIN"/>
</dbReference>
<dbReference type="eggNOG" id="KOG3627">
    <property type="taxonomic scope" value="Eukaryota"/>
</dbReference>
<accession>A0A1I8MPF8</accession>
<dbReference type="InterPro" id="IPR001314">
    <property type="entry name" value="Peptidase_S1A"/>
</dbReference>
<keyword evidence="5" id="KW-1015">Disulfide bond</keyword>
<evidence type="ECO:0000256" key="1">
    <source>
        <dbReference type="ARBA" id="ARBA00007664"/>
    </source>
</evidence>
<dbReference type="InterPro" id="IPR050430">
    <property type="entry name" value="Peptidase_S1"/>
</dbReference>
<dbReference type="Gene3D" id="2.40.10.10">
    <property type="entry name" value="Trypsin-like serine proteases"/>
    <property type="match status" value="1"/>
</dbReference>
<feature type="domain" description="Peptidase S1" evidence="6">
    <location>
        <begin position="1"/>
        <end position="185"/>
    </location>
</feature>
<evidence type="ECO:0000313" key="7">
    <source>
        <dbReference type="EnsemblMetazoa" id="MDOA007098-PA"/>
    </source>
</evidence>
<dbReference type="InterPro" id="IPR001254">
    <property type="entry name" value="Trypsin_dom"/>
</dbReference>
<evidence type="ECO:0000259" key="6">
    <source>
        <dbReference type="PROSITE" id="PS50240"/>
    </source>
</evidence>
<dbReference type="EnsemblMetazoa" id="MDOA007098-RA">
    <property type="protein sequence ID" value="MDOA007098-PA"/>
    <property type="gene ID" value="MDOA007098"/>
</dbReference>
<dbReference type="GO" id="GO:0006508">
    <property type="term" value="P:proteolysis"/>
    <property type="evidence" value="ECO:0007669"/>
    <property type="project" value="UniProtKB-KW"/>
</dbReference>
<evidence type="ECO:0000256" key="5">
    <source>
        <dbReference type="ARBA" id="ARBA00023157"/>
    </source>
</evidence>
<keyword evidence="3" id="KW-0378">Hydrolase</keyword>
<dbReference type="SUPFAM" id="SSF50494">
    <property type="entry name" value="Trypsin-like serine proteases"/>
    <property type="match status" value="1"/>
</dbReference>
<proteinExistence type="inferred from homology"/>
<comment type="similarity">
    <text evidence="1">Belongs to the peptidase S1 family.</text>
</comment>
<name>A0A1I8MPF8_MUSDO</name>
<sequence>MVLYLIFVEETGYDPSDFTVHAGSNDRFQGGVLVNVAEIIAHEDYGNFLNDVALLRLAEPLIYSKNIQPIPLATTEVPAGAPVIISGFGRLQHGGDMPEKLQWNTLTALSGSECEEMFHLDTDDVMCLDHEANNGLCHGDFGGPAIYNGEMVGIGSFLFGYCGNSYPDGYAKVFYHSEWIRKHSDL</sequence>
<dbReference type="InterPro" id="IPR043504">
    <property type="entry name" value="Peptidase_S1_PA_chymotrypsin"/>
</dbReference>
<dbReference type="PANTHER" id="PTHR24276:SF91">
    <property type="entry name" value="AT26814P-RELATED"/>
    <property type="match status" value="1"/>
</dbReference>
<dbReference type="InterPro" id="IPR009003">
    <property type="entry name" value="Peptidase_S1_PA"/>
</dbReference>
<dbReference type="CDD" id="cd00190">
    <property type="entry name" value="Tryp_SPc"/>
    <property type="match status" value="1"/>
</dbReference>
<protein>
    <recommendedName>
        <fullName evidence="6">Peptidase S1 domain-containing protein</fullName>
    </recommendedName>
</protein>
<dbReference type="AlphaFoldDB" id="A0A1I8MPF8"/>
<evidence type="ECO:0000256" key="4">
    <source>
        <dbReference type="ARBA" id="ARBA00022825"/>
    </source>
</evidence>
<dbReference type="PANTHER" id="PTHR24276">
    <property type="entry name" value="POLYSERASE-RELATED"/>
    <property type="match status" value="1"/>
</dbReference>